<sequence>MGRLKREFPYHLMILPGVLFVLLYSYVPMAGLVIAFQNFVPVLGFSKSSWAGFDNFVYIYHLPSVGQVLWNTLFIAVMKIAAGLLVPIAVALLLNELRLVAFKRTVQTLIYLPHFLSWVILAGILSDVLSLDGIVNRLVTAFGGEPIYFLGDSRIFPFTLVASDVWKEFGFATIVYLAALTGIDPSLYEAARIDGANRWRQTLYVTLPGIVPIIILMATLSLGNVLNAGFDQVFNLYNPSVYSTGDIIDTMIYRVGLQQSQFSVSTALGLFKSFVSFALISISYILAYRFANYRIF</sequence>
<feature type="transmembrane region" description="Helical" evidence="7">
    <location>
        <begin position="12"/>
        <end position="36"/>
    </location>
</feature>
<keyword evidence="6 7" id="KW-0472">Membrane</keyword>
<feature type="domain" description="ABC transmembrane type-1" evidence="8">
    <location>
        <begin position="69"/>
        <end position="283"/>
    </location>
</feature>
<comment type="subcellular location">
    <subcellularLocation>
        <location evidence="1 7">Cell membrane</location>
        <topology evidence="1 7">Multi-pass membrane protein</topology>
    </subcellularLocation>
</comment>
<keyword evidence="3" id="KW-1003">Cell membrane</keyword>
<evidence type="ECO:0000256" key="4">
    <source>
        <dbReference type="ARBA" id="ARBA00022692"/>
    </source>
</evidence>
<evidence type="ECO:0000256" key="6">
    <source>
        <dbReference type="ARBA" id="ARBA00023136"/>
    </source>
</evidence>
<proteinExistence type="inferred from homology"/>
<evidence type="ECO:0000256" key="3">
    <source>
        <dbReference type="ARBA" id="ARBA00022475"/>
    </source>
</evidence>
<protein>
    <submittedName>
        <fullName evidence="9">Sugar ABC transporter permease</fullName>
    </submittedName>
</protein>
<dbReference type="GO" id="GO:0005886">
    <property type="term" value="C:plasma membrane"/>
    <property type="evidence" value="ECO:0007669"/>
    <property type="project" value="UniProtKB-SubCell"/>
</dbReference>
<name>A0A4S4BLW6_9BACL</name>
<feature type="transmembrane region" description="Helical" evidence="7">
    <location>
        <begin position="203"/>
        <end position="226"/>
    </location>
</feature>
<feature type="transmembrane region" description="Helical" evidence="7">
    <location>
        <begin position="68"/>
        <end position="94"/>
    </location>
</feature>
<dbReference type="InterPro" id="IPR035906">
    <property type="entry name" value="MetI-like_sf"/>
</dbReference>
<comment type="caution">
    <text evidence="9">The sequence shown here is derived from an EMBL/GenBank/DDBJ whole genome shotgun (WGS) entry which is preliminary data.</text>
</comment>
<evidence type="ECO:0000256" key="1">
    <source>
        <dbReference type="ARBA" id="ARBA00004651"/>
    </source>
</evidence>
<accession>A0A4S4BLW6</accession>
<evidence type="ECO:0000256" key="5">
    <source>
        <dbReference type="ARBA" id="ARBA00022989"/>
    </source>
</evidence>
<feature type="transmembrane region" description="Helical" evidence="7">
    <location>
        <begin position="270"/>
        <end position="291"/>
    </location>
</feature>
<dbReference type="RefSeq" id="WP_136372348.1">
    <property type="nucleotide sequence ID" value="NZ_SSOB01000037.1"/>
</dbReference>
<dbReference type="Pfam" id="PF00528">
    <property type="entry name" value="BPD_transp_1"/>
    <property type="match status" value="1"/>
</dbReference>
<dbReference type="EMBL" id="SSOB01000037">
    <property type="protein sequence ID" value="THF74835.1"/>
    <property type="molecule type" value="Genomic_DNA"/>
</dbReference>
<dbReference type="GO" id="GO:0055085">
    <property type="term" value="P:transmembrane transport"/>
    <property type="evidence" value="ECO:0007669"/>
    <property type="project" value="InterPro"/>
</dbReference>
<reference evidence="9 10" key="1">
    <citation type="submission" date="2019-04" db="EMBL/GenBank/DDBJ databases">
        <title>Cohnella sp. nov. isolated from preserved vegetables.</title>
        <authorList>
            <person name="Lin S.-Y."/>
            <person name="Hung M.-H."/>
            <person name="Young C.-C."/>
        </authorList>
    </citation>
    <scope>NUCLEOTIDE SEQUENCE [LARGE SCALE GENOMIC DNA]</scope>
    <source>
        <strain evidence="9 10">CC-MHH1044</strain>
    </source>
</reference>
<dbReference type="InterPro" id="IPR000515">
    <property type="entry name" value="MetI-like"/>
</dbReference>
<dbReference type="Gene3D" id="1.10.3720.10">
    <property type="entry name" value="MetI-like"/>
    <property type="match status" value="1"/>
</dbReference>
<gene>
    <name evidence="9" type="ORF">E6C55_23935</name>
</gene>
<feature type="transmembrane region" description="Helical" evidence="7">
    <location>
        <begin position="106"/>
        <end position="125"/>
    </location>
</feature>
<keyword evidence="5 7" id="KW-1133">Transmembrane helix</keyword>
<feature type="transmembrane region" description="Helical" evidence="7">
    <location>
        <begin position="169"/>
        <end position="191"/>
    </location>
</feature>
<evidence type="ECO:0000259" key="8">
    <source>
        <dbReference type="PROSITE" id="PS50928"/>
    </source>
</evidence>
<dbReference type="PANTHER" id="PTHR43227">
    <property type="entry name" value="BLL4140 PROTEIN"/>
    <property type="match status" value="1"/>
</dbReference>
<dbReference type="PROSITE" id="PS50928">
    <property type="entry name" value="ABC_TM1"/>
    <property type="match status" value="1"/>
</dbReference>
<dbReference type="CDD" id="cd06261">
    <property type="entry name" value="TM_PBP2"/>
    <property type="match status" value="1"/>
</dbReference>
<evidence type="ECO:0000256" key="7">
    <source>
        <dbReference type="RuleBase" id="RU363032"/>
    </source>
</evidence>
<dbReference type="InterPro" id="IPR050809">
    <property type="entry name" value="UgpAE/MalFG_permease"/>
</dbReference>
<dbReference type="PANTHER" id="PTHR43227:SF11">
    <property type="entry name" value="BLL4140 PROTEIN"/>
    <property type="match status" value="1"/>
</dbReference>
<evidence type="ECO:0000256" key="2">
    <source>
        <dbReference type="ARBA" id="ARBA00022448"/>
    </source>
</evidence>
<keyword evidence="4 7" id="KW-0812">Transmembrane</keyword>
<organism evidence="9 10">
    <name type="scientific">Cohnella fermenti</name>
    <dbReference type="NCBI Taxonomy" id="2565925"/>
    <lineage>
        <taxon>Bacteria</taxon>
        <taxon>Bacillati</taxon>
        <taxon>Bacillota</taxon>
        <taxon>Bacilli</taxon>
        <taxon>Bacillales</taxon>
        <taxon>Paenibacillaceae</taxon>
        <taxon>Cohnella</taxon>
    </lineage>
</organism>
<keyword evidence="10" id="KW-1185">Reference proteome</keyword>
<evidence type="ECO:0000313" key="10">
    <source>
        <dbReference type="Proteomes" id="UP000310636"/>
    </source>
</evidence>
<dbReference type="AlphaFoldDB" id="A0A4S4BLW6"/>
<comment type="similarity">
    <text evidence="7">Belongs to the binding-protein-dependent transport system permease family.</text>
</comment>
<keyword evidence="2 7" id="KW-0813">Transport</keyword>
<dbReference type="Proteomes" id="UP000310636">
    <property type="component" value="Unassembled WGS sequence"/>
</dbReference>
<evidence type="ECO:0000313" key="9">
    <source>
        <dbReference type="EMBL" id="THF74835.1"/>
    </source>
</evidence>
<dbReference type="OrthoDB" id="9785836at2"/>
<dbReference type="SUPFAM" id="SSF161098">
    <property type="entry name" value="MetI-like"/>
    <property type="match status" value="1"/>
</dbReference>